<evidence type="ECO:0000256" key="6">
    <source>
        <dbReference type="ARBA" id="ARBA00023014"/>
    </source>
</evidence>
<evidence type="ECO:0000256" key="4">
    <source>
        <dbReference type="ARBA" id="ARBA00022801"/>
    </source>
</evidence>
<keyword evidence="4" id="KW-0378">Hydrolase</keyword>
<accession>A0A099T4C9</accession>
<dbReference type="EMBL" id="JRHO01000009">
    <property type="protein sequence ID" value="KGK99066.1"/>
    <property type="molecule type" value="Genomic_DNA"/>
</dbReference>
<reference evidence="8 9" key="1">
    <citation type="submission" date="2014-09" db="EMBL/GenBank/DDBJ databases">
        <title>Draft genome sequence of an obligately methylotrophic methanogen, Methanococcoides methylutens, isolated from marine sediment.</title>
        <authorList>
            <person name="Guan Y."/>
            <person name="Ngugi D.K."/>
            <person name="Blom J."/>
            <person name="Ali S."/>
            <person name="Ferry J.G."/>
            <person name="Stingl U."/>
        </authorList>
    </citation>
    <scope>NUCLEOTIDE SEQUENCE [LARGE SCALE GENOMIC DNA]</scope>
    <source>
        <strain evidence="8 9">DSM 2657</strain>
    </source>
</reference>
<dbReference type="InterPro" id="IPR011604">
    <property type="entry name" value="PDDEXK-like_dom_sf"/>
</dbReference>
<keyword evidence="3" id="KW-0479">Metal-binding</keyword>
<dbReference type="InterPro" id="IPR022765">
    <property type="entry name" value="Dna2/Cas4_DUF83"/>
</dbReference>
<dbReference type="OrthoDB" id="26676at2157"/>
<dbReference type="Pfam" id="PF01930">
    <property type="entry name" value="Cas_Cas4"/>
    <property type="match status" value="1"/>
</dbReference>
<evidence type="ECO:0000256" key="3">
    <source>
        <dbReference type="ARBA" id="ARBA00022723"/>
    </source>
</evidence>
<dbReference type="GO" id="GO:0051536">
    <property type="term" value="F:iron-sulfur cluster binding"/>
    <property type="evidence" value="ECO:0007669"/>
    <property type="project" value="UniProtKB-KW"/>
</dbReference>
<keyword evidence="2" id="KW-0540">Nuclease</keyword>
<dbReference type="GO" id="GO:0004518">
    <property type="term" value="F:nuclease activity"/>
    <property type="evidence" value="ECO:0007669"/>
    <property type="project" value="UniProtKB-KW"/>
</dbReference>
<organism evidence="8 9">
    <name type="scientific">Methanococcoides methylutens</name>
    <dbReference type="NCBI Taxonomy" id="2226"/>
    <lineage>
        <taxon>Archaea</taxon>
        <taxon>Methanobacteriati</taxon>
        <taxon>Methanobacteriota</taxon>
        <taxon>Stenosarchaea group</taxon>
        <taxon>Methanomicrobia</taxon>
        <taxon>Methanosarcinales</taxon>
        <taxon>Methanosarcinaceae</taxon>
        <taxon>Methanococcoides</taxon>
    </lineage>
</organism>
<dbReference type="RefSeq" id="WP_048193488.1">
    <property type="nucleotide sequence ID" value="NZ_CAAGSM010000002.1"/>
</dbReference>
<dbReference type="InterPro" id="IPR051827">
    <property type="entry name" value="Cas4_exonuclease"/>
</dbReference>
<evidence type="ECO:0000259" key="7">
    <source>
        <dbReference type="Pfam" id="PF01930"/>
    </source>
</evidence>
<evidence type="ECO:0000256" key="5">
    <source>
        <dbReference type="ARBA" id="ARBA00023004"/>
    </source>
</evidence>
<keyword evidence="9" id="KW-1185">Reference proteome</keyword>
<name>A0A099T4C9_METMT</name>
<protein>
    <recommendedName>
        <fullName evidence="7">DUF83 domain-containing protein</fullName>
    </recommendedName>
</protein>
<dbReference type="GO" id="GO:0046872">
    <property type="term" value="F:metal ion binding"/>
    <property type="evidence" value="ECO:0007669"/>
    <property type="project" value="UniProtKB-KW"/>
</dbReference>
<comment type="cofactor">
    <cofactor evidence="1">
        <name>[4Fe-4S] cluster</name>
        <dbReference type="ChEBI" id="CHEBI:49883"/>
    </cofactor>
</comment>
<sequence length="273" mass="31728">MPLINLKLHANVSELTLYLKCPRQVYYAYRNHKLAPEITPEYLEHMMLKELSLGYPDAIERTTDEKQNIHDELNIEMERVKAELELIYSTELRDLPLKVLETAENIVSEQIDSIAANLTESIRKHGREEIIQRIRPYRTEPVLHSDKLKMTGIPSAIIQYKERMVPLSIRTGKCPDSGVWGNDRIHIAAIAMLLEDNYEDSVEHGFVQYARHGNIRKVKIRPEDRRQVLKIRKRVDTIKEGILPERKEGPICKYCNFTKFCTTTKSSLASKLF</sequence>
<keyword evidence="5" id="KW-0408">Iron</keyword>
<dbReference type="Proteomes" id="UP000029859">
    <property type="component" value="Unassembled WGS sequence"/>
</dbReference>
<dbReference type="PANTHER" id="PTHR36531">
    <property type="entry name" value="CRISPR-ASSOCIATED EXONUCLEASE CAS4"/>
    <property type="match status" value="1"/>
</dbReference>
<evidence type="ECO:0000256" key="1">
    <source>
        <dbReference type="ARBA" id="ARBA00001966"/>
    </source>
</evidence>
<keyword evidence="6" id="KW-0411">Iron-sulfur</keyword>
<evidence type="ECO:0000313" key="8">
    <source>
        <dbReference type="EMBL" id="KGK99066.1"/>
    </source>
</evidence>
<dbReference type="Gene3D" id="3.90.320.10">
    <property type="match status" value="1"/>
</dbReference>
<dbReference type="AlphaFoldDB" id="A0A099T4C9"/>
<evidence type="ECO:0000313" key="9">
    <source>
        <dbReference type="Proteomes" id="UP000029859"/>
    </source>
</evidence>
<evidence type="ECO:0000256" key="2">
    <source>
        <dbReference type="ARBA" id="ARBA00022722"/>
    </source>
</evidence>
<feature type="domain" description="DUF83" evidence="7">
    <location>
        <begin position="184"/>
        <end position="262"/>
    </location>
</feature>
<dbReference type="GO" id="GO:0016787">
    <property type="term" value="F:hydrolase activity"/>
    <property type="evidence" value="ECO:0007669"/>
    <property type="project" value="UniProtKB-KW"/>
</dbReference>
<dbReference type="PANTHER" id="PTHR36531:SF6">
    <property type="entry name" value="DNA REPLICATION ATP-DEPENDENT HELICASE_NUCLEASE DNA2"/>
    <property type="match status" value="1"/>
</dbReference>
<gene>
    <name evidence="8" type="ORF">LI82_03265</name>
</gene>
<comment type="caution">
    <text evidence="8">The sequence shown here is derived from an EMBL/GenBank/DDBJ whole genome shotgun (WGS) entry which is preliminary data.</text>
</comment>
<proteinExistence type="predicted"/>